<accession>A0ACC0JWW1</accession>
<evidence type="ECO:0000313" key="2">
    <source>
        <dbReference type="Proteomes" id="UP001064048"/>
    </source>
</evidence>
<gene>
    <name evidence="1" type="ORF">MSG28_007233</name>
</gene>
<proteinExistence type="predicted"/>
<keyword evidence="2" id="KW-1185">Reference proteome</keyword>
<dbReference type="Proteomes" id="UP001064048">
    <property type="component" value="Chromosome 12"/>
</dbReference>
<evidence type="ECO:0000313" key="1">
    <source>
        <dbReference type="EMBL" id="KAI8428408.1"/>
    </source>
</evidence>
<organism evidence="1 2">
    <name type="scientific">Choristoneura fumiferana</name>
    <name type="common">Spruce budworm moth</name>
    <name type="synonym">Archips fumiferana</name>
    <dbReference type="NCBI Taxonomy" id="7141"/>
    <lineage>
        <taxon>Eukaryota</taxon>
        <taxon>Metazoa</taxon>
        <taxon>Ecdysozoa</taxon>
        <taxon>Arthropoda</taxon>
        <taxon>Hexapoda</taxon>
        <taxon>Insecta</taxon>
        <taxon>Pterygota</taxon>
        <taxon>Neoptera</taxon>
        <taxon>Endopterygota</taxon>
        <taxon>Lepidoptera</taxon>
        <taxon>Glossata</taxon>
        <taxon>Ditrysia</taxon>
        <taxon>Tortricoidea</taxon>
        <taxon>Tortricidae</taxon>
        <taxon>Tortricinae</taxon>
        <taxon>Choristoneura</taxon>
    </lineage>
</organism>
<dbReference type="EMBL" id="CM046112">
    <property type="protein sequence ID" value="KAI8428408.1"/>
    <property type="molecule type" value="Genomic_DNA"/>
</dbReference>
<protein>
    <submittedName>
        <fullName evidence="1">Uncharacterized protein</fullName>
    </submittedName>
</protein>
<reference evidence="1 2" key="1">
    <citation type="journal article" date="2022" name="Genome Biol. Evol.">
        <title>The Spruce Budworm Genome: Reconstructing the Evolutionary History of Antifreeze Proteins.</title>
        <authorList>
            <person name="Beliveau C."/>
            <person name="Gagne P."/>
            <person name="Picq S."/>
            <person name="Vernygora O."/>
            <person name="Keeling C.I."/>
            <person name="Pinkney K."/>
            <person name="Doucet D."/>
            <person name="Wen F."/>
            <person name="Johnston J.S."/>
            <person name="Maaroufi H."/>
            <person name="Boyle B."/>
            <person name="Laroche J."/>
            <person name="Dewar K."/>
            <person name="Juretic N."/>
            <person name="Blackburn G."/>
            <person name="Nisole A."/>
            <person name="Brunet B."/>
            <person name="Brandao M."/>
            <person name="Lumley L."/>
            <person name="Duan J."/>
            <person name="Quan G."/>
            <person name="Lucarotti C.J."/>
            <person name="Roe A.D."/>
            <person name="Sperling F.A.H."/>
            <person name="Levesque R.C."/>
            <person name="Cusson M."/>
        </authorList>
    </citation>
    <scope>NUCLEOTIDE SEQUENCE [LARGE SCALE GENOMIC DNA]</scope>
    <source>
        <strain evidence="1">Glfc:IPQL:Cfum</strain>
    </source>
</reference>
<sequence>MSSGSRANWAQKNWDRKQWGRPGRGGFGGRGRGFRGGVNKNYGGQNYGSNRGFRGGRRNDYGGRGFQHWNKTPRDSPGKRLSEDEIGVTEYISDHEGFLGVIKSRYSDFQVSEINLNGEIAKLTEQTPPEPPVEEDVEEDEDLLLTKYNVELLPMEVWDQINKLAVSEASDEKVEVNVDGMSKEQRTKIHDAVKKAFGDSIVGSTVNVDDKKMVRFVKFRKGVRIDNRVKWVWGGEHVHFILHKENVDTMDAASRLAERLRMNIKPSLLGYAGTKDRRAKTSQWFSVRKMDPRRIAAAAKDLRDVHVGNFSFHQHHLKLGMLKGNRFRIALRNVTAPSESVDAACRLLRDRGFVNYYGLQRFGTRADVPTYEIGRSMLKGDFQEAINSVLKPRPGPMEYALEQYATNGPAAAAAVAPRYCGAIEIRLLKALAAQPKDLLGALNKLARNTRLLYLHSYQSLTWNRAVSERLRRFGLTPAAGDLVPLTEVDDDIEEDSDGEETDADTQNDDDTQDGAVKQDGVVKQDGDSQNGGKADPKEEVKEPEKVKLDKVPVKFPVKILTQEDVESGQYSIFDVIMPLPGYFIDYPPNMVDYYKELLEKDGLTLELKNKIKSLSMSGAYRRVVTKPIDMAWRLVGYASPTEDLIRSDLDELRGVELKHKTDGPYKALLLTMSLPASCYATMALRELLKVDTSGDNQALQNNYHKAKADAKEDSEKVEGGNDSEEANKGNDDGEKIDGEKVDNGAKRKMDGEEGGAKRVKVDGE</sequence>
<name>A0ACC0JWW1_CHOFU</name>
<comment type="caution">
    <text evidence="1">The sequence shown here is derived from an EMBL/GenBank/DDBJ whole genome shotgun (WGS) entry which is preliminary data.</text>
</comment>